<keyword evidence="2" id="KW-1185">Reference proteome</keyword>
<organism evidence="1 2">
    <name type="scientific">Oryza sativa subsp. japonica</name>
    <name type="common">Rice</name>
    <dbReference type="NCBI Taxonomy" id="39947"/>
    <lineage>
        <taxon>Eukaryota</taxon>
        <taxon>Viridiplantae</taxon>
        <taxon>Streptophyta</taxon>
        <taxon>Embryophyta</taxon>
        <taxon>Tracheophyta</taxon>
        <taxon>Spermatophyta</taxon>
        <taxon>Magnoliopsida</taxon>
        <taxon>Liliopsida</taxon>
        <taxon>Poales</taxon>
        <taxon>Poaceae</taxon>
        <taxon>BOP clade</taxon>
        <taxon>Oryzoideae</taxon>
        <taxon>Oryzeae</taxon>
        <taxon>Oryzinae</taxon>
        <taxon>Oryza</taxon>
        <taxon>Oryza sativa</taxon>
    </lineage>
</organism>
<proteinExistence type="predicted"/>
<gene>
    <name evidence="1" type="ordered locus">Os12g0418900</name>
    <name evidence="1" type="ORF">OSNPB_120418900</name>
</gene>
<dbReference type="Gramene" id="Os12t0418900-01">
    <property type="protein sequence ID" value="Os12t0418900-01"/>
    <property type="gene ID" value="Os12g0418900"/>
</dbReference>
<accession>A0A0P0Y9E2</accession>
<reference evidence="1 2" key="2">
    <citation type="journal article" date="2013" name="Plant Cell Physiol.">
        <title>Rice Annotation Project Database (RAP-DB): an integrative and interactive database for rice genomics.</title>
        <authorList>
            <person name="Sakai H."/>
            <person name="Lee S.S."/>
            <person name="Tanaka T."/>
            <person name="Numa H."/>
            <person name="Kim J."/>
            <person name="Kawahara Y."/>
            <person name="Wakimoto H."/>
            <person name="Yang C.C."/>
            <person name="Iwamoto M."/>
            <person name="Abe T."/>
            <person name="Yamada Y."/>
            <person name="Muto A."/>
            <person name="Inokuchi H."/>
            <person name="Ikemura T."/>
            <person name="Matsumoto T."/>
            <person name="Sasaki T."/>
            <person name="Itoh T."/>
        </authorList>
    </citation>
    <scope>NUCLEOTIDE SEQUENCE [LARGE SCALE GENOMIC DNA]</scope>
    <source>
        <strain evidence="2">cv. Nipponbare</strain>
    </source>
</reference>
<dbReference type="AlphaFoldDB" id="A0A0P0Y9E2"/>
<reference evidence="2" key="1">
    <citation type="journal article" date="2005" name="Nature">
        <title>The map-based sequence of the rice genome.</title>
        <authorList>
            <consortium name="International rice genome sequencing project (IRGSP)"/>
            <person name="Matsumoto T."/>
            <person name="Wu J."/>
            <person name="Kanamori H."/>
            <person name="Katayose Y."/>
            <person name="Fujisawa M."/>
            <person name="Namiki N."/>
            <person name="Mizuno H."/>
            <person name="Yamamoto K."/>
            <person name="Antonio B.A."/>
            <person name="Baba T."/>
            <person name="Sakata K."/>
            <person name="Nagamura Y."/>
            <person name="Aoki H."/>
            <person name="Arikawa K."/>
            <person name="Arita K."/>
            <person name="Bito T."/>
            <person name="Chiden Y."/>
            <person name="Fujitsuka N."/>
            <person name="Fukunaka R."/>
            <person name="Hamada M."/>
            <person name="Harada C."/>
            <person name="Hayashi A."/>
            <person name="Hijishita S."/>
            <person name="Honda M."/>
            <person name="Hosokawa S."/>
            <person name="Ichikawa Y."/>
            <person name="Idonuma A."/>
            <person name="Iijima M."/>
            <person name="Ikeda M."/>
            <person name="Ikeno M."/>
            <person name="Ito K."/>
            <person name="Ito S."/>
            <person name="Ito T."/>
            <person name="Ito Y."/>
            <person name="Ito Y."/>
            <person name="Iwabuchi A."/>
            <person name="Kamiya K."/>
            <person name="Karasawa W."/>
            <person name="Kurita K."/>
            <person name="Katagiri S."/>
            <person name="Kikuta A."/>
            <person name="Kobayashi H."/>
            <person name="Kobayashi N."/>
            <person name="Machita K."/>
            <person name="Maehara T."/>
            <person name="Masukawa M."/>
            <person name="Mizubayashi T."/>
            <person name="Mukai Y."/>
            <person name="Nagasaki H."/>
            <person name="Nagata Y."/>
            <person name="Naito S."/>
            <person name="Nakashima M."/>
            <person name="Nakama Y."/>
            <person name="Nakamichi Y."/>
            <person name="Nakamura M."/>
            <person name="Meguro A."/>
            <person name="Negishi M."/>
            <person name="Ohta I."/>
            <person name="Ohta T."/>
            <person name="Okamoto M."/>
            <person name="Ono N."/>
            <person name="Saji S."/>
            <person name="Sakaguchi M."/>
            <person name="Sakai K."/>
            <person name="Shibata M."/>
            <person name="Shimokawa T."/>
            <person name="Song J."/>
            <person name="Takazaki Y."/>
            <person name="Terasawa K."/>
            <person name="Tsugane M."/>
            <person name="Tsuji K."/>
            <person name="Ueda S."/>
            <person name="Waki K."/>
            <person name="Yamagata H."/>
            <person name="Yamamoto M."/>
            <person name="Yamamoto S."/>
            <person name="Yamane H."/>
            <person name="Yoshiki S."/>
            <person name="Yoshihara R."/>
            <person name="Yukawa K."/>
            <person name="Zhong H."/>
            <person name="Yano M."/>
            <person name="Yuan Q."/>
            <person name="Ouyang S."/>
            <person name="Liu J."/>
            <person name="Jones K.M."/>
            <person name="Gansberger K."/>
            <person name="Moffat K."/>
            <person name="Hill J."/>
            <person name="Bera J."/>
            <person name="Fadrosh D."/>
            <person name="Jin S."/>
            <person name="Johri S."/>
            <person name="Kim M."/>
            <person name="Overton L."/>
            <person name="Reardon M."/>
            <person name="Tsitrin T."/>
            <person name="Vuong H."/>
            <person name="Weaver B."/>
            <person name="Ciecko A."/>
            <person name="Tallon L."/>
            <person name="Jackson J."/>
            <person name="Pai G."/>
            <person name="Aken S.V."/>
            <person name="Utterback T."/>
            <person name="Reidmuller S."/>
            <person name="Feldblyum T."/>
            <person name="Hsiao J."/>
            <person name="Zismann V."/>
            <person name="Iobst S."/>
            <person name="de Vazeille A.R."/>
            <person name="Buell C.R."/>
            <person name="Ying K."/>
            <person name="Li Y."/>
            <person name="Lu T."/>
            <person name="Huang Y."/>
            <person name="Zhao Q."/>
            <person name="Feng Q."/>
            <person name="Zhang L."/>
            <person name="Zhu J."/>
            <person name="Weng Q."/>
            <person name="Mu J."/>
            <person name="Lu Y."/>
            <person name="Fan D."/>
            <person name="Liu Y."/>
            <person name="Guan J."/>
            <person name="Zhang Y."/>
            <person name="Yu S."/>
            <person name="Liu X."/>
            <person name="Zhang Y."/>
            <person name="Hong G."/>
            <person name="Han B."/>
            <person name="Choisne N."/>
            <person name="Demange N."/>
            <person name="Orjeda G."/>
            <person name="Samain S."/>
            <person name="Cattolico L."/>
            <person name="Pelletier E."/>
            <person name="Couloux A."/>
            <person name="Segurens B."/>
            <person name="Wincker P."/>
            <person name="D'Hont A."/>
            <person name="Scarpelli C."/>
            <person name="Weissenbach J."/>
            <person name="Salanoubat M."/>
            <person name="Quetier F."/>
            <person name="Yu Y."/>
            <person name="Kim H.R."/>
            <person name="Rambo T."/>
            <person name="Currie J."/>
            <person name="Collura K."/>
            <person name="Luo M."/>
            <person name="Yang T."/>
            <person name="Ammiraju J.S.S."/>
            <person name="Engler F."/>
            <person name="Soderlund C."/>
            <person name="Wing R.A."/>
            <person name="Palmer L.E."/>
            <person name="de la Bastide M."/>
            <person name="Spiegel L."/>
            <person name="Nascimento L."/>
            <person name="Zutavern T."/>
            <person name="O'Shaughnessy A."/>
            <person name="Dike S."/>
            <person name="Dedhia N."/>
            <person name="Preston R."/>
            <person name="Balija V."/>
            <person name="McCombie W.R."/>
            <person name="Chow T."/>
            <person name="Chen H."/>
            <person name="Chung M."/>
            <person name="Chen C."/>
            <person name="Shaw J."/>
            <person name="Wu H."/>
            <person name="Hsiao K."/>
            <person name="Chao Y."/>
            <person name="Chu M."/>
            <person name="Cheng C."/>
            <person name="Hour A."/>
            <person name="Lee P."/>
            <person name="Lin S."/>
            <person name="Lin Y."/>
            <person name="Liou J."/>
            <person name="Liu S."/>
            <person name="Hsing Y."/>
            <person name="Raghuvanshi S."/>
            <person name="Mohanty A."/>
            <person name="Bharti A.K."/>
            <person name="Gaur A."/>
            <person name="Gupta V."/>
            <person name="Kumar D."/>
            <person name="Ravi V."/>
            <person name="Vij S."/>
            <person name="Kapur A."/>
            <person name="Khurana P."/>
            <person name="Khurana P."/>
            <person name="Khurana J.P."/>
            <person name="Tyagi A.K."/>
            <person name="Gaikwad K."/>
            <person name="Singh A."/>
            <person name="Dalal V."/>
            <person name="Srivastava S."/>
            <person name="Dixit A."/>
            <person name="Pal A.K."/>
            <person name="Ghazi I.A."/>
            <person name="Yadav M."/>
            <person name="Pandit A."/>
            <person name="Bhargava A."/>
            <person name="Sureshbabu K."/>
            <person name="Batra K."/>
            <person name="Sharma T.R."/>
            <person name="Mohapatra T."/>
            <person name="Singh N.K."/>
            <person name="Messing J."/>
            <person name="Nelson A.B."/>
            <person name="Fuks G."/>
            <person name="Kavchok S."/>
            <person name="Keizer G."/>
            <person name="Linton E."/>
            <person name="Llaca V."/>
            <person name="Song R."/>
            <person name="Tanyolac B."/>
            <person name="Young S."/>
            <person name="Ho-Il K."/>
            <person name="Hahn J.H."/>
            <person name="Sangsakoo G."/>
            <person name="Vanavichit A."/>
            <person name="de Mattos Luiz.A.T."/>
            <person name="Zimmer P.D."/>
            <person name="Malone G."/>
            <person name="Dellagostin O."/>
            <person name="de Oliveira A.C."/>
            <person name="Bevan M."/>
            <person name="Bancroft I."/>
            <person name="Minx P."/>
            <person name="Cordum H."/>
            <person name="Wilson R."/>
            <person name="Cheng Z."/>
            <person name="Jin W."/>
            <person name="Jiang J."/>
            <person name="Leong S.A."/>
            <person name="Iwama H."/>
            <person name="Gojobori T."/>
            <person name="Itoh T."/>
            <person name="Niimura Y."/>
            <person name="Fujii Y."/>
            <person name="Habara T."/>
            <person name="Sakai H."/>
            <person name="Sato Y."/>
            <person name="Wilson G."/>
            <person name="Kumar K."/>
            <person name="McCouch S."/>
            <person name="Juretic N."/>
            <person name="Hoen D."/>
            <person name="Wright S."/>
            <person name="Bruskiewich R."/>
            <person name="Bureau T."/>
            <person name="Miyao A."/>
            <person name="Hirochika H."/>
            <person name="Nishikawa T."/>
            <person name="Kadowaki K."/>
            <person name="Sugiura M."/>
            <person name="Burr B."/>
            <person name="Sasaki T."/>
        </authorList>
    </citation>
    <scope>NUCLEOTIDE SEQUENCE [LARGE SCALE GENOMIC DNA]</scope>
    <source>
        <strain evidence="2">cv. Nipponbare</strain>
    </source>
</reference>
<dbReference type="Proteomes" id="UP000059680">
    <property type="component" value="Chromosome 12"/>
</dbReference>
<dbReference type="InParanoid" id="A0A0P0Y9E2"/>
<reference evidence="1 2" key="3">
    <citation type="journal article" date="2013" name="Rice">
        <title>Improvement of the Oryza sativa Nipponbare reference genome using next generation sequence and optical map data.</title>
        <authorList>
            <person name="Kawahara Y."/>
            <person name="de la Bastide M."/>
            <person name="Hamilton J.P."/>
            <person name="Kanamori H."/>
            <person name="McCombie W.R."/>
            <person name="Ouyang S."/>
            <person name="Schwartz D.C."/>
            <person name="Tanaka T."/>
            <person name="Wu J."/>
            <person name="Zhou S."/>
            <person name="Childs K.L."/>
            <person name="Davidson R.M."/>
            <person name="Lin H."/>
            <person name="Quesada-Ocampo L."/>
            <person name="Vaillancourt B."/>
            <person name="Sakai H."/>
            <person name="Lee S.S."/>
            <person name="Kim J."/>
            <person name="Numa H."/>
            <person name="Itoh T."/>
            <person name="Buell C.R."/>
            <person name="Matsumoto T."/>
        </authorList>
    </citation>
    <scope>NUCLEOTIDE SEQUENCE [LARGE SCALE GENOMIC DNA]</scope>
    <source>
        <strain evidence="2">cv. Nipponbare</strain>
    </source>
</reference>
<dbReference type="EMBL" id="AP014968">
    <property type="protein sequence ID" value="BAT16889.1"/>
    <property type="molecule type" value="Genomic_DNA"/>
</dbReference>
<evidence type="ECO:0000313" key="2">
    <source>
        <dbReference type="Proteomes" id="UP000059680"/>
    </source>
</evidence>
<protein>
    <submittedName>
        <fullName evidence="1">Os12g0418900 protein</fullName>
    </submittedName>
</protein>
<evidence type="ECO:0000313" key="1">
    <source>
        <dbReference type="EMBL" id="BAT16889.1"/>
    </source>
</evidence>
<name>A0A0P0Y9E2_ORYSJ</name>
<dbReference type="PaxDb" id="39947-A0A0P0Y9E2"/>
<feature type="non-terminal residue" evidence="1">
    <location>
        <position position="79"/>
    </location>
</feature>
<sequence length="79" mass="9256">IRASFHFCIFPRSLLVNRSTKEAVETEEVAIHNRQRQRDAAAASRATAAYPYSRHRSSCAERYFQRTRILLHYKESNQS</sequence>